<comment type="caution">
    <text evidence="3">The sequence shown here is derived from an EMBL/GenBank/DDBJ whole genome shotgun (WGS) entry which is preliminary data.</text>
</comment>
<reference evidence="3 4" key="1">
    <citation type="submission" date="2019-02" db="EMBL/GenBank/DDBJ databases">
        <title>Deep-cultivation of Planctomycetes and their phenomic and genomic characterization uncovers novel biology.</title>
        <authorList>
            <person name="Wiegand S."/>
            <person name="Jogler M."/>
            <person name="Boedeker C."/>
            <person name="Pinto D."/>
            <person name="Vollmers J."/>
            <person name="Rivas-Marin E."/>
            <person name="Kohn T."/>
            <person name="Peeters S.H."/>
            <person name="Heuer A."/>
            <person name="Rast P."/>
            <person name="Oberbeckmann S."/>
            <person name="Bunk B."/>
            <person name="Jeske O."/>
            <person name="Meyerdierks A."/>
            <person name="Storesund J.E."/>
            <person name="Kallscheuer N."/>
            <person name="Luecker S."/>
            <person name="Lage O.M."/>
            <person name="Pohl T."/>
            <person name="Merkel B.J."/>
            <person name="Hornburger P."/>
            <person name="Mueller R.-W."/>
            <person name="Bruemmer F."/>
            <person name="Labrenz M."/>
            <person name="Spormann A.M."/>
            <person name="Op Den Camp H."/>
            <person name="Overmann J."/>
            <person name="Amann R."/>
            <person name="Jetten M.S.M."/>
            <person name="Mascher T."/>
            <person name="Medema M.H."/>
            <person name="Devos D.P."/>
            <person name="Kaster A.-K."/>
            <person name="Ovreas L."/>
            <person name="Rohde M."/>
            <person name="Galperin M.Y."/>
            <person name="Jogler C."/>
        </authorList>
    </citation>
    <scope>NUCLEOTIDE SEQUENCE [LARGE SCALE GENOMIC DNA]</scope>
    <source>
        <strain evidence="3 4">Poly41</strain>
    </source>
</reference>
<accession>A0A5C6D6D8</accession>
<feature type="chain" id="PRO_5022839422" evidence="1">
    <location>
        <begin position="23"/>
        <end position="352"/>
    </location>
</feature>
<dbReference type="SUPFAM" id="SSF53590">
    <property type="entry name" value="Nucleoside hydrolase"/>
    <property type="match status" value="1"/>
</dbReference>
<dbReference type="PANTHER" id="PTHR43264">
    <property type="match status" value="1"/>
</dbReference>
<keyword evidence="4" id="KW-1185">Reference proteome</keyword>
<evidence type="ECO:0000313" key="3">
    <source>
        <dbReference type="EMBL" id="TWU32492.1"/>
    </source>
</evidence>
<protein>
    <submittedName>
        <fullName evidence="3">Pyrimidine-specific ribonucleoside hydrolase RihB</fullName>
        <ecNumber evidence="3">3.2.2.8</ecNumber>
    </submittedName>
</protein>
<dbReference type="AlphaFoldDB" id="A0A5C6D6D8"/>
<evidence type="ECO:0000313" key="4">
    <source>
        <dbReference type="Proteomes" id="UP000319143"/>
    </source>
</evidence>
<organism evidence="3 4">
    <name type="scientific">Novipirellula artificiosorum</name>
    <dbReference type="NCBI Taxonomy" id="2528016"/>
    <lineage>
        <taxon>Bacteria</taxon>
        <taxon>Pseudomonadati</taxon>
        <taxon>Planctomycetota</taxon>
        <taxon>Planctomycetia</taxon>
        <taxon>Pirellulales</taxon>
        <taxon>Pirellulaceae</taxon>
        <taxon>Novipirellula</taxon>
    </lineage>
</organism>
<dbReference type="Gene3D" id="3.90.245.10">
    <property type="entry name" value="Ribonucleoside hydrolase-like"/>
    <property type="match status" value="1"/>
</dbReference>
<dbReference type="GO" id="GO:0050263">
    <property type="term" value="F:ribosylpyrimidine nucleosidase activity"/>
    <property type="evidence" value="ECO:0007669"/>
    <property type="project" value="UniProtKB-EC"/>
</dbReference>
<dbReference type="Pfam" id="PF01156">
    <property type="entry name" value="IU_nuc_hydro"/>
    <property type="match status" value="1"/>
</dbReference>
<dbReference type="RefSeq" id="WP_231615941.1">
    <property type="nucleotide sequence ID" value="NZ_SJPV01000012.1"/>
</dbReference>
<dbReference type="Proteomes" id="UP000319143">
    <property type="component" value="Unassembled WGS sequence"/>
</dbReference>
<name>A0A5C6D6D8_9BACT</name>
<proteinExistence type="predicted"/>
<dbReference type="CDD" id="cd02652">
    <property type="entry name" value="nuc_hydro_2"/>
    <property type="match status" value="1"/>
</dbReference>
<evidence type="ECO:0000256" key="1">
    <source>
        <dbReference type="SAM" id="SignalP"/>
    </source>
</evidence>
<dbReference type="InterPro" id="IPR036452">
    <property type="entry name" value="Ribo_hydro-like"/>
</dbReference>
<gene>
    <name evidence="3" type="primary">rihB</name>
    <name evidence="3" type="ORF">Poly41_54700</name>
</gene>
<dbReference type="EC" id="3.2.2.8" evidence="3"/>
<dbReference type="PANTHER" id="PTHR43264:SF1">
    <property type="entry name" value="INOSINE_URIDINE-PREFERRING NUCLEOSIDE HYDROLASE DOMAIN-CONTAINING PROTEIN"/>
    <property type="match status" value="1"/>
</dbReference>
<keyword evidence="3" id="KW-0378">Hydrolase</keyword>
<dbReference type="InterPro" id="IPR001910">
    <property type="entry name" value="Inosine/uridine_hydrolase_dom"/>
</dbReference>
<keyword evidence="3" id="KW-0326">Glycosidase</keyword>
<sequence precursor="true">MKHILSLAITALLYSPMVSVDAADRPAPQRSNALVMFFTDNGSGVGPLKTKPPVKLILDTDMSGDADDAGTLAMLHAMADRGECELLATIVNRADLTKASAAAVDAINTYYGRPNLPIGTDKVGPTALQRTSLYTLGLRDGFPNDIGPDDLAPDALDVYRRVLAAEPDGSVTVCSVGALSNLAELWRREPLLVRAKIRRLVVMGGQFTAAKKPETNIATHPEAARLVAAEWPTEIVWQGFEVGNPVITGEALKRTPVGNPVRRAFELRLFDKRPSIEGGQPSYDQAAAFYAVRGVNSELWSEQRGGRVVIDEQGFSRWVADAASPQVVVTRICVPELLAGKIEALMIAPPAN</sequence>
<keyword evidence="1" id="KW-0732">Signal</keyword>
<evidence type="ECO:0000259" key="2">
    <source>
        <dbReference type="Pfam" id="PF01156"/>
    </source>
</evidence>
<feature type="domain" description="Inosine/uridine-preferring nucleoside hydrolase" evidence="2">
    <location>
        <begin position="56"/>
        <end position="315"/>
    </location>
</feature>
<dbReference type="EMBL" id="SJPV01000012">
    <property type="protein sequence ID" value="TWU32492.1"/>
    <property type="molecule type" value="Genomic_DNA"/>
</dbReference>
<feature type="signal peptide" evidence="1">
    <location>
        <begin position="1"/>
        <end position="22"/>
    </location>
</feature>